<comment type="caution">
    <text evidence="1">The sequence shown here is derived from an EMBL/GenBank/DDBJ whole genome shotgun (WGS) entry which is preliminary data.</text>
</comment>
<sequence>MRESHHSARGQRYRNRKGADEIVTKLDRVTITGADSRTDIQDLLVLSEQYPFVEWGILMSPKHQGFSRFPCKKWMRQFANACLFSRDVRVSLHLCGAYVRGLMAGGNPSWGDHTMMWDVARRVQLNFHGEPHDADSHNFGKRLFAHPDIQWVFQMDGTPNEEHFYWALGSAFEAVPLFDTSGGAGKLPPRWLAASVTQNNRLIYHGYAGGLGPDVLAEQLPLIEEAAGDAPFWIDMEGHVRTDEVLDMAKVDKVLSICEAYMGRS</sequence>
<evidence type="ECO:0008006" key="2">
    <source>
        <dbReference type="Google" id="ProtNLM"/>
    </source>
</evidence>
<proteinExistence type="predicted"/>
<accession>A0A0F9RJX2</accession>
<dbReference type="EMBL" id="LAZR01003510">
    <property type="protein sequence ID" value="KKN17528.1"/>
    <property type="molecule type" value="Genomic_DNA"/>
</dbReference>
<gene>
    <name evidence="1" type="ORF">LCGC14_0964850</name>
</gene>
<reference evidence="1" key="1">
    <citation type="journal article" date="2015" name="Nature">
        <title>Complex archaea that bridge the gap between prokaryotes and eukaryotes.</title>
        <authorList>
            <person name="Spang A."/>
            <person name="Saw J.H."/>
            <person name="Jorgensen S.L."/>
            <person name="Zaremba-Niedzwiedzka K."/>
            <person name="Martijn J."/>
            <person name="Lind A.E."/>
            <person name="van Eijk R."/>
            <person name="Schleper C."/>
            <person name="Guy L."/>
            <person name="Ettema T.J."/>
        </authorList>
    </citation>
    <scope>NUCLEOTIDE SEQUENCE</scope>
</reference>
<name>A0A0F9RJX2_9ZZZZ</name>
<protein>
    <recommendedName>
        <fullName evidence="2">Phosphoribosylanthranilate isomerase</fullName>
    </recommendedName>
</protein>
<organism evidence="1">
    <name type="scientific">marine sediment metagenome</name>
    <dbReference type="NCBI Taxonomy" id="412755"/>
    <lineage>
        <taxon>unclassified sequences</taxon>
        <taxon>metagenomes</taxon>
        <taxon>ecological metagenomes</taxon>
    </lineage>
</organism>
<evidence type="ECO:0000313" key="1">
    <source>
        <dbReference type="EMBL" id="KKN17528.1"/>
    </source>
</evidence>
<dbReference type="AlphaFoldDB" id="A0A0F9RJX2"/>